<keyword evidence="6" id="KW-0597">Phosphoprotein</keyword>
<keyword evidence="3 7" id="KW-0902">Two-component regulatory system</keyword>
<protein>
    <recommendedName>
        <fullName evidence="7">Histidine-containing phosphotransfer protein</fullName>
    </recommendedName>
</protein>
<feature type="domain" description="HPt" evidence="8">
    <location>
        <begin position="38"/>
        <end position="143"/>
    </location>
</feature>
<dbReference type="PANTHER" id="PTHR28242:SF52">
    <property type="entry name" value="PHOSPHORELAY INTERMEDIATE PROTEIN YPD1"/>
    <property type="match status" value="1"/>
</dbReference>
<organism evidence="9">
    <name type="scientific">Anthurium amnicola</name>
    <dbReference type="NCBI Taxonomy" id="1678845"/>
    <lineage>
        <taxon>Eukaryota</taxon>
        <taxon>Viridiplantae</taxon>
        <taxon>Streptophyta</taxon>
        <taxon>Embryophyta</taxon>
        <taxon>Tracheophyta</taxon>
        <taxon>Spermatophyta</taxon>
        <taxon>Magnoliopsida</taxon>
        <taxon>Liliopsida</taxon>
        <taxon>Araceae</taxon>
        <taxon>Pothoideae</taxon>
        <taxon>Potheae</taxon>
        <taxon>Anthurium</taxon>
    </lineage>
</organism>
<dbReference type="InterPro" id="IPR008207">
    <property type="entry name" value="Sig_transdc_His_kin_Hpt_dom"/>
</dbReference>
<dbReference type="GO" id="GO:0009927">
    <property type="term" value="F:histidine phosphotransfer kinase activity"/>
    <property type="evidence" value="ECO:0007669"/>
    <property type="project" value="UniProtKB-UniRule"/>
</dbReference>
<dbReference type="GO" id="GO:0080038">
    <property type="term" value="P:positive regulation of cytokinin-activated signaling pathway"/>
    <property type="evidence" value="ECO:0007669"/>
    <property type="project" value="UniProtKB-ARBA"/>
</dbReference>
<evidence type="ECO:0000259" key="8">
    <source>
        <dbReference type="PROSITE" id="PS50894"/>
    </source>
</evidence>
<evidence type="ECO:0000256" key="3">
    <source>
        <dbReference type="ARBA" id="ARBA00023012"/>
    </source>
</evidence>
<dbReference type="EMBL" id="GDJX01014757">
    <property type="protein sequence ID" value="JAT53179.1"/>
    <property type="molecule type" value="Transcribed_RNA"/>
</dbReference>
<dbReference type="InterPro" id="IPR036641">
    <property type="entry name" value="HPT_dom_sf"/>
</dbReference>
<dbReference type="CDD" id="cd00088">
    <property type="entry name" value="HPT"/>
    <property type="match status" value="1"/>
</dbReference>
<dbReference type="AlphaFoldDB" id="A0A1D1YEW3"/>
<dbReference type="SUPFAM" id="SSF47226">
    <property type="entry name" value="Histidine-containing phosphotransfer domain, HPT domain"/>
    <property type="match status" value="1"/>
</dbReference>
<evidence type="ECO:0000256" key="1">
    <source>
        <dbReference type="ARBA" id="ARBA00022490"/>
    </source>
</evidence>
<keyword evidence="1" id="KW-0963">Cytoplasm</keyword>
<keyword evidence="4" id="KW-0539">Nucleus</keyword>
<dbReference type="InterPro" id="IPR045871">
    <property type="entry name" value="AHP1-5/YPD1"/>
</dbReference>
<evidence type="ECO:0000256" key="6">
    <source>
        <dbReference type="PROSITE-ProRule" id="PRU00110"/>
    </source>
</evidence>
<dbReference type="GO" id="GO:0005829">
    <property type="term" value="C:cytosol"/>
    <property type="evidence" value="ECO:0007669"/>
    <property type="project" value="UniProtKB-SubCell"/>
</dbReference>
<dbReference type="PROSITE" id="PS50894">
    <property type="entry name" value="HPT"/>
    <property type="match status" value="1"/>
</dbReference>
<evidence type="ECO:0000313" key="9">
    <source>
        <dbReference type="EMBL" id="JAT53179.1"/>
    </source>
</evidence>
<dbReference type="PANTHER" id="PTHR28242">
    <property type="entry name" value="PHOSPHORELAY INTERMEDIATE PROTEIN YPD1"/>
    <property type="match status" value="1"/>
</dbReference>
<comment type="subcellular location">
    <subcellularLocation>
        <location evidence="7">Cytoplasm</location>
        <location evidence="7">Cytosol</location>
    </subcellularLocation>
    <subcellularLocation>
        <location evidence="7">Nucleus</location>
    </subcellularLocation>
</comment>
<gene>
    <name evidence="9" type="primary">AHP1_1</name>
    <name evidence="9" type="ORF">g.55779</name>
</gene>
<dbReference type="FunFam" id="1.20.120.160:FF:000001">
    <property type="entry name" value="Histidine-containing phosphotransfer protein 1"/>
    <property type="match status" value="1"/>
</dbReference>
<comment type="domain">
    <text evidence="7">Histidine-containing phosphotransfer domain (HPt) contains an active histidine that mediates the phosphotransfer.</text>
</comment>
<dbReference type="Pfam" id="PF01627">
    <property type="entry name" value="Hpt"/>
    <property type="match status" value="1"/>
</dbReference>
<keyword evidence="2 7" id="KW-0932">Cytokinin signaling pathway</keyword>
<dbReference type="GO" id="GO:0043424">
    <property type="term" value="F:protein histidine kinase binding"/>
    <property type="evidence" value="ECO:0007669"/>
    <property type="project" value="UniProtKB-UniRule"/>
</dbReference>
<dbReference type="Gene3D" id="1.20.120.160">
    <property type="entry name" value="HPT domain"/>
    <property type="match status" value="1"/>
</dbReference>
<evidence type="ECO:0000256" key="4">
    <source>
        <dbReference type="ARBA" id="ARBA00023242"/>
    </source>
</evidence>
<evidence type="ECO:0000256" key="7">
    <source>
        <dbReference type="RuleBase" id="RU369004"/>
    </source>
</evidence>
<name>A0A1D1YEW3_9ARAE</name>
<sequence length="152" mass="17094">MELAQLQRHYSEFTATLFREGFLDEQFSQVQQLQDETNPDFVFEVVTLFIQDSERLLGELARALEAQPVDFKKVDAHVHQLKGSSASIGAHRVKNACLSFRSSCDGTNLEGCLMSFQQVRNECSLVKNKLESLLTLERQILAAGGSIPTWES</sequence>
<dbReference type="GO" id="GO:0009736">
    <property type="term" value="P:cytokinin-activated signaling pathway"/>
    <property type="evidence" value="ECO:0007669"/>
    <property type="project" value="UniProtKB-KW"/>
</dbReference>
<accession>A0A1D1YEW3</accession>
<dbReference type="GO" id="GO:0005634">
    <property type="term" value="C:nucleus"/>
    <property type="evidence" value="ECO:0007669"/>
    <property type="project" value="UniProtKB-SubCell"/>
</dbReference>
<comment type="function">
    <text evidence="5">Functions as a two-component phosphorelay mediators between cytokinin sensor histidine kinases and response regulators (B-type ARRs). Plays an important role in propagating cytokinin signal transduction through the multistep His-to-Asp phosphorelay. Functions as a positive regulator of the cytokinin signaling pathway. May play a regulatory role in salt and drought tolerance during plant development.</text>
</comment>
<evidence type="ECO:0000256" key="2">
    <source>
        <dbReference type="ARBA" id="ARBA00022864"/>
    </source>
</evidence>
<dbReference type="GO" id="GO:0000160">
    <property type="term" value="P:phosphorelay signal transduction system"/>
    <property type="evidence" value="ECO:0007669"/>
    <property type="project" value="UniProtKB-UniRule"/>
</dbReference>
<proteinExistence type="predicted"/>
<feature type="modified residue" description="Phosphohistidine" evidence="6">
    <location>
        <position position="79"/>
    </location>
</feature>
<evidence type="ECO:0000256" key="5">
    <source>
        <dbReference type="ARBA" id="ARBA00057097"/>
    </source>
</evidence>
<reference evidence="9" key="1">
    <citation type="submission" date="2015-07" db="EMBL/GenBank/DDBJ databases">
        <title>Transcriptome Assembly of Anthurium amnicola.</title>
        <authorList>
            <person name="Suzuki J."/>
        </authorList>
    </citation>
    <scope>NUCLEOTIDE SEQUENCE</scope>
</reference>